<dbReference type="Proteomes" id="UP000250235">
    <property type="component" value="Unassembled WGS sequence"/>
</dbReference>
<evidence type="ECO:0000256" key="1">
    <source>
        <dbReference type="SAM" id="MobiDB-lite"/>
    </source>
</evidence>
<keyword evidence="3" id="KW-1185">Reference proteome</keyword>
<feature type="region of interest" description="Disordered" evidence="1">
    <location>
        <begin position="10"/>
        <end position="33"/>
    </location>
</feature>
<protein>
    <submittedName>
        <fullName evidence="2">Uncharacterized protein</fullName>
    </submittedName>
</protein>
<proteinExistence type="predicted"/>
<accession>A0A2Z7AME9</accession>
<dbReference type="AlphaFoldDB" id="A0A2Z7AME9"/>
<evidence type="ECO:0000313" key="3">
    <source>
        <dbReference type="Proteomes" id="UP000250235"/>
    </source>
</evidence>
<dbReference type="EMBL" id="KV014329">
    <property type="protein sequence ID" value="KZV22636.1"/>
    <property type="molecule type" value="Genomic_DNA"/>
</dbReference>
<evidence type="ECO:0000313" key="2">
    <source>
        <dbReference type="EMBL" id="KZV22636.1"/>
    </source>
</evidence>
<name>A0A2Z7AME9_9LAMI</name>
<organism evidence="2 3">
    <name type="scientific">Dorcoceras hygrometricum</name>
    <dbReference type="NCBI Taxonomy" id="472368"/>
    <lineage>
        <taxon>Eukaryota</taxon>
        <taxon>Viridiplantae</taxon>
        <taxon>Streptophyta</taxon>
        <taxon>Embryophyta</taxon>
        <taxon>Tracheophyta</taxon>
        <taxon>Spermatophyta</taxon>
        <taxon>Magnoliopsida</taxon>
        <taxon>eudicotyledons</taxon>
        <taxon>Gunneridae</taxon>
        <taxon>Pentapetalae</taxon>
        <taxon>asterids</taxon>
        <taxon>lamiids</taxon>
        <taxon>Lamiales</taxon>
        <taxon>Gesneriaceae</taxon>
        <taxon>Didymocarpoideae</taxon>
        <taxon>Trichosporeae</taxon>
        <taxon>Loxocarpinae</taxon>
        <taxon>Dorcoceras</taxon>
    </lineage>
</organism>
<gene>
    <name evidence="2" type="ORF">F511_13095</name>
</gene>
<dbReference type="OrthoDB" id="913731at2759"/>
<feature type="compositionally biased region" description="Basic and acidic residues" evidence="1">
    <location>
        <begin position="10"/>
        <end position="22"/>
    </location>
</feature>
<reference evidence="2 3" key="1">
    <citation type="journal article" date="2015" name="Proc. Natl. Acad. Sci. U.S.A.">
        <title>The resurrection genome of Boea hygrometrica: A blueprint for survival of dehydration.</title>
        <authorList>
            <person name="Xiao L."/>
            <person name="Yang G."/>
            <person name="Zhang L."/>
            <person name="Yang X."/>
            <person name="Zhao S."/>
            <person name="Ji Z."/>
            <person name="Zhou Q."/>
            <person name="Hu M."/>
            <person name="Wang Y."/>
            <person name="Chen M."/>
            <person name="Xu Y."/>
            <person name="Jin H."/>
            <person name="Xiao X."/>
            <person name="Hu G."/>
            <person name="Bao F."/>
            <person name="Hu Y."/>
            <person name="Wan P."/>
            <person name="Li L."/>
            <person name="Deng X."/>
            <person name="Kuang T."/>
            <person name="Xiang C."/>
            <person name="Zhu J.K."/>
            <person name="Oliver M.J."/>
            <person name="He Y."/>
        </authorList>
    </citation>
    <scope>NUCLEOTIDE SEQUENCE [LARGE SCALE GENOMIC DNA]</scope>
    <source>
        <strain evidence="3">cv. XS01</strain>
    </source>
</reference>
<sequence>MLARVTRLLERQSERSGKSHEEDVAEQFHNQGPKEFAGTIDPLAVEEWIRSLETIFSYMGLQEADKVFSGPVL</sequence>